<dbReference type="PIRSF" id="PIRSF001430">
    <property type="entry name" value="tRNA_psdUrid_synth"/>
    <property type="match status" value="1"/>
</dbReference>
<dbReference type="GO" id="GO:0009982">
    <property type="term" value="F:pseudouridine synthase activity"/>
    <property type="evidence" value="ECO:0007669"/>
    <property type="project" value="InterPro"/>
</dbReference>
<dbReference type="PANTHER" id="PTHR11142">
    <property type="entry name" value="PSEUDOURIDYLATE SYNTHASE"/>
    <property type="match status" value="1"/>
</dbReference>
<sequence>VTSAQNIRIDLAYKGTHYRGFAENPGVPTVEGELRSAIQRVLGEVVHLAVAGRTDAGVHASGQVVSFRTSSARVEPERLQNSLNRLCGPDIQVQHIQSVQPDFDARFTAERRLYHYNVLNSPVADPLLSDIEWHLKEPLNVEEMNQAAQRFQGEHDFTSFCRRPKGQPEASMVRTIHQAEWHQRSQWRLQFEITANAFCHQMVRSLVGFCVAVGSSKRSARDVETVFTAKDRSSAAPIAPPHGLTLVHVTYPSDD</sequence>
<dbReference type="GO" id="GO:0003723">
    <property type="term" value="F:RNA binding"/>
    <property type="evidence" value="ECO:0007669"/>
    <property type="project" value="InterPro"/>
</dbReference>
<dbReference type="InterPro" id="IPR020095">
    <property type="entry name" value="PsdUridine_synth_TruA_C"/>
</dbReference>
<dbReference type="Gene3D" id="3.30.70.660">
    <property type="entry name" value="Pseudouridine synthase I, catalytic domain, C-terminal subdomain"/>
    <property type="match status" value="1"/>
</dbReference>
<keyword evidence="2" id="KW-0819">tRNA processing</keyword>
<evidence type="ECO:0000259" key="4">
    <source>
        <dbReference type="Pfam" id="PF01416"/>
    </source>
</evidence>
<dbReference type="Pfam" id="PF01416">
    <property type="entry name" value="PseudoU_synth_1"/>
    <property type="match status" value="2"/>
</dbReference>
<gene>
    <name evidence="5" type="ORF">METZ01_LOCUS42223</name>
</gene>
<dbReference type="EMBL" id="UINC01001816">
    <property type="protein sequence ID" value="SUZ89369.1"/>
    <property type="molecule type" value="Genomic_DNA"/>
</dbReference>
<dbReference type="SUPFAM" id="SSF55120">
    <property type="entry name" value="Pseudouridine synthase"/>
    <property type="match status" value="1"/>
</dbReference>
<dbReference type="PANTHER" id="PTHR11142:SF0">
    <property type="entry name" value="TRNA PSEUDOURIDINE SYNTHASE-LIKE 1"/>
    <property type="match status" value="1"/>
</dbReference>
<dbReference type="InterPro" id="IPR020094">
    <property type="entry name" value="TruA/RsuA/RluB/E/F_N"/>
</dbReference>
<dbReference type="NCBIfam" id="TIGR00071">
    <property type="entry name" value="hisT_truA"/>
    <property type="match status" value="1"/>
</dbReference>
<proteinExistence type="inferred from homology"/>
<comment type="similarity">
    <text evidence="1">Belongs to the tRNA pseudouridine synthase TruA family.</text>
</comment>
<reference evidence="5" key="1">
    <citation type="submission" date="2018-05" db="EMBL/GenBank/DDBJ databases">
        <authorList>
            <person name="Lanie J.A."/>
            <person name="Ng W.-L."/>
            <person name="Kazmierczak K.M."/>
            <person name="Andrzejewski T.M."/>
            <person name="Davidsen T.M."/>
            <person name="Wayne K.J."/>
            <person name="Tettelin H."/>
            <person name="Glass J.I."/>
            <person name="Rusch D."/>
            <person name="Podicherti R."/>
            <person name="Tsui H.-C.T."/>
            <person name="Winkler M.E."/>
        </authorList>
    </citation>
    <scope>NUCLEOTIDE SEQUENCE</scope>
</reference>
<dbReference type="Gene3D" id="3.30.70.580">
    <property type="entry name" value="Pseudouridine synthase I, catalytic domain, N-terminal subdomain"/>
    <property type="match status" value="1"/>
</dbReference>
<dbReference type="GO" id="GO:0031119">
    <property type="term" value="P:tRNA pseudouridine synthesis"/>
    <property type="evidence" value="ECO:0007669"/>
    <property type="project" value="TreeGrafter"/>
</dbReference>
<dbReference type="InterPro" id="IPR020097">
    <property type="entry name" value="PsdUridine_synth_TruA_a/b_dom"/>
</dbReference>
<keyword evidence="3" id="KW-0413">Isomerase</keyword>
<feature type="non-terminal residue" evidence="5">
    <location>
        <position position="1"/>
    </location>
</feature>
<accession>A0A381RER9</accession>
<organism evidence="5">
    <name type="scientific">marine metagenome</name>
    <dbReference type="NCBI Taxonomy" id="408172"/>
    <lineage>
        <taxon>unclassified sequences</taxon>
        <taxon>metagenomes</taxon>
        <taxon>ecological metagenomes</taxon>
    </lineage>
</organism>
<evidence type="ECO:0000256" key="1">
    <source>
        <dbReference type="ARBA" id="ARBA00009375"/>
    </source>
</evidence>
<protein>
    <recommendedName>
        <fullName evidence="4">Pseudouridine synthase I TruA alpha/beta domain-containing protein</fullName>
    </recommendedName>
</protein>
<feature type="domain" description="Pseudouridine synthase I TruA alpha/beta" evidence="4">
    <location>
        <begin position="147"/>
        <end position="252"/>
    </location>
</feature>
<dbReference type="AlphaFoldDB" id="A0A381RER9"/>
<evidence type="ECO:0000256" key="2">
    <source>
        <dbReference type="ARBA" id="ARBA00022694"/>
    </source>
</evidence>
<dbReference type="FunFam" id="3.30.70.580:FF:000001">
    <property type="entry name" value="tRNA pseudouridine synthase A"/>
    <property type="match status" value="1"/>
</dbReference>
<name>A0A381RER9_9ZZZZ</name>
<dbReference type="CDD" id="cd02570">
    <property type="entry name" value="PseudoU_synth_EcTruA"/>
    <property type="match status" value="1"/>
</dbReference>
<feature type="domain" description="Pseudouridine synthase I TruA alpha/beta" evidence="4">
    <location>
        <begin position="12"/>
        <end position="107"/>
    </location>
</feature>
<dbReference type="InterPro" id="IPR020103">
    <property type="entry name" value="PsdUridine_synth_cat_dom_sf"/>
</dbReference>
<evidence type="ECO:0000256" key="3">
    <source>
        <dbReference type="ARBA" id="ARBA00023235"/>
    </source>
</evidence>
<dbReference type="HAMAP" id="MF_00171">
    <property type="entry name" value="TruA"/>
    <property type="match status" value="1"/>
</dbReference>
<dbReference type="InterPro" id="IPR001406">
    <property type="entry name" value="PsdUridine_synth_TruA"/>
</dbReference>
<evidence type="ECO:0000313" key="5">
    <source>
        <dbReference type="EMBL" id="SUZ89369.1"/>
    </source>
</evidence>